<evidence type="ECO:0000256" key="6">
    <source>
        <dbReference type="ARBA" id="ARBA00022962"/>
    </source>
</evidence>
<comment type="similarity">
    <text evidence="7">Belongs to the CobB/CbiA family.</text>
</comment>
<dbReference type="PANTHER" id="PTHR43873:SF1">
    <property type="entry name" value="COBYRINATE A,C-DIAMIDE SYNTHASE"/>
    <property type="match status" value="1"/>
</dbReference>
<feature type="domain" description="CobQ/CobB/MinD/ParA nucleotide binding" evidence="8">
    <location>
        <begin position="10"/>
        <end position="188"/>
    </location>
</feature>
<evidence type="ECO:0000313" key="10">
    <source>
        <dbReference type="EMBL" id="MST55045.1"/>
    </source>
</evidence>
<comment type="function">
    <text evidence="7">Catalyzes the ATP-dependent amidation of the two carboxylate groups at positions a and c of cobyrinate, using either L-glutamine or ammonia as the nitrogen source.</text>
</comment>
<comment type="pathway">
    <text evidence="7">Cofactor biosynthesis; adenosylcobalamin biosynthesis; cob(II)yrinate a,c-diamide from sirohydrochlorin (anaerobic route): step 10/10.</text>
</comment>
<evidence type="ECO:0000313" key="11">
    <source>
        <dbReference type="Proteomes" id="UP000473699"/>
    </source>
</evidence>
<dbReference type="InterPro" id="IPR027417">
    <property type="entry name" value="P-loop_NTPase"/>
</dbReference>
<dbReference type="PANTHER" id="PTHR43873">
    <property type="entry name" value="COBYRINATE A,C-DIAMIDE SYNTHASE"/>
    <property type="match status" value="1"/>
</dbReference>
<accession>A0A6L5YA89</accession>
<reference evidence="10 11" key="1">
    <citation type="submission" date="2019-08" db="EMBL/GenBank/DDBJ databases">
        <title>In-depth cultivation of the pig gut microbiome towards novel bacterial diversity and tailored functional studies.</title>
        <authorList>
            <person name="Wylensek D."/>
            <person name="Hitch T.C.A."/>
            <person name="Clavel T."/>
        </authorList>
    </citation>
    <scope>NUCLEOTIDE SEQUENCE [LARGE SCALE GENOMIC DNA]</scope>
    <source>
        <strain evidence="10 11">SM-530-WT-4B</strain>
    </source>
</reference>
<dbReference type="InterPro" id="IPR002586">
    <property type="entry name" value="CobQ/CobB/MinD/ParA_Nub-bd_dom"/>
</dbReference>
<dbReference type="Proteomes" id="UP000473699">
    <property type="component" value="Unassembled WGS sequence"/>
</dbReference>
<keyword evidence="6 7" id="KW-0315">Glutamine amidotransferase</keyword>
<dbReference type="GO" id="GO:0009236">
    <property type="term" value="P:cobalamin biosynthetic process"/>
    <property type="evidence" value="ECO:0007669"/>
    <property type="project" value="UniProtKB-UniRule"/>
</dbReference>
<dbReference type="Gene3D" id="3.40.50.300">
    <property type="entry name" value="P-loop containing nucleotide triphosphate hydrolases"/>
    <property type="match status" value="1"/>
</dbReference>
<keyword evidence="2 7" id="KW-0436">Ligase</keyword>
<comment type="cofactor">
    <cofactor evidence="1 7">
        <name>Mg(2+)</name>
        <dbReference type="ChEBI" id="CHEBI:18420"/>
    </cofactor>
</comment>
<comment type="domain">
    <text evidence="7">Comprises of two domains. The C-terminal domain contains the binding site for glutamine and catalyzes the hydrolysis of this substrate to glutamate and ammonia. The N-terminal domain is anticipated to bind ATP and cobyrinate and catalyzes the ultimate synthesis of the diamide product. The ammonia produced via the glutaminase domain is probably translocated to the adjacent domain via a molecular tunnel, where it reacts with an activated intermediate.</text>
</comment>
<dbReference type="UniPathway" id="UPA00148">
    <property type="reaction ID" value="UER00231"/>
</dbReference>
<dbReference type="Pfam" id="PF07685">
    <property type="entry name" value="GATase_3"/>
    <property type="match status" value="1"/>
</dbReference>
<evidence type="ECO:0000256" key="1">
    <source>
        <dbReference type="ARBA" id="ARBA00001946"/>
    </source>
</evidence>
<comment type="catalytic activity">
    <reaction evidence="7">
        <text>cob(II)yrinate + 2 L-glutamine + 2 ATP + 2 H2O = cob(II)yrinate a,c diamide + 2 L-glutamate + 2 ADP + 2 phosphate + 2 H(+)</text>
        <dbReference type="Rhea" id="RHEA:26289"/>
        <dbReference type="ChEBI" id="CHEBI:15377"/>
        <dbReference type="ChEBI" id="CHEBI:15378"/>
        <dbReference type="ChEBI" id="CHEBI:29985"/>
        <dbReference type="ChEBI" id="CHEBI:30616"/>
        <dbReference type="ChEBI" id="CHEBI:43474"/>
        <dbReference type="ChEBI" id="CHEBI:58359"/>
        <dbReference type="ChEBI" id="CHEBI:58537"/>
        <dbReference type="ChEBI" id="CHEBI:58894"/>
        <dbReference type="ChEBI" id="CHEBI:456216"/>
        <dbReference type="EC" id="6.3.5.11"/>
    </reaction>
</comment>
<dbReference type="GO" id="GO:0005524">
    <property type="term" value="F:ATP binding"/>
    <property type="evidence" value="ECO:0007669"/>
    <property type="project" value="UniProtKB-UniRule"/>
</dbReference>
<evidence type="ECO:0000259" key="8">
    <source>
        <dbReference type="Pfam" id="PF01656"/>
    </source>
</evidence>
<gene>
    <name evidence="7" type="primary">cbiA</name>
    <name evidence="10" type="ORF">FYJ74_03145</name>
</gene>
<dbReference type="RefSeq" id="WP_154528148.1">
    <property type="nucleotide sequence ID" value="NZ_VUNH01000002.1"/>
</dbReference>
<feature type="site" description="Increases nucleophilicity of active site Cys" evidence="7">
    <location>
        <position position="435"/>
    </location>
</feature>
<dbReference type="InterPro" id="IPR011698">
    <property type="entry name" value="GATase_3"/>
</dbReference>
<name>A0A6L5YA89_9BACT</name>
<dbReference type="CDD" id="cd05388">
    <property type="entry name" value="CobB_N"/>
    <property type="match status" value="1"/>
</dbReference>
<dbReference type="EMBL" id="VUNH01000002">
    <property type="protein sequence ID" value="MST55045.1"/>
    <property type="molecule type" value="Genomic_DNA"/>
</dbReference>
<dbReference type="CDD" id="cd03130">
    <property type="entry name" value="GATase1_CobB"/>
    <property type="match status" value="1"/>
</dbReference>
<sequence length="459" mass="49000">MSALKKIPRLVVAATQSGCGKTTLTCGILAALKKRGLAAQAYKIGPDYIDPGYLTQASGRPAHNLDTWLMDEAAMARLFAENSSQADLAVVEGVMGLYDGGRGGVSSTAEIAKKLRAPVALVIDCKSMGDSAAALALGFREYDRGVDLCGVILNRLGSDAHRDMIAKAMERLGIPVLGALKRDERLAVSERHLGLLPAEENETHGFDALVECVERSVDLDALLKIAAGAPNLEFSSRPAAPAAERRAVIGVARDKAFSFYYPESLAELERAGARLVFFSPLNDERLPDADGLIFGGGFPEMFAARLAANGAMKSELAAAARLGMPIYAECGGYMYLTRSLTDFDGREFAMAGLIPAACRMNPRLQTVGYVEATALRDSVLCPAGTVARGHEFHFSSAQPDAGTEADAAWRFVKKRAGASYAAGYASANVLASYLHLHFAGNPQLARNFVDVCERFARRK</sequence>
<evidence type="ECO:0000256" key="4">
    <source>
        <dbReference type="ARBA" id="ARBA00022840"/>
    </source>
</evidence>
<keyword evidence="3 7" id="KW-0547">Nucleotide-binding</keyword>
<proteinExistence type="inferred from homology"/>
<evidence type="ECO:0000256" key="3">
    <source>
        <dbReference type="ARBA" id="ARBA00022741"/>
    </source>
</evidence>
<keyword evidence="4 7" id="KW-0067">ATP-binding</keyword>
<dbReference type="Pfam" id="PF01656">
    <property type="entry name" value="CbiA"/>
    <property type="match status" value="1"/>
</dbReference>
<dbReference type="EC" id="6.3.5.11" evidence="7"/>
<keyword evidence="5 7" id="KW-0460">Magnesium</keyword>
<dbReference type="PROSITE" id="PS51274">
    <property type="entry name" value="GATASE_COBBQ"/>
    <property type="match status" value="1"/>
</dbReference>
<dbReference type="SUPFAM" id="SSF52317">
    <property type="entry name" value="Class I glutamine amidotransferase-like"/>
    <property type="match status" value="1"/>
</dbReference>
<dbReference type="AlphaFoldDB" id="A0A6L5YA89"/>
<dbReference type="GO" id="GO:0042242">
    <property type="term" value="F:cobyrinic acid a,c-diamide synthase activity"/>
    <property type="evidence" value="ECO:0007669"/>
    <property type="project" value="UniProtKB-UniRule"/>
</dbReference>
<dbReference type="SUPFAM" id="SSF52540">
    <property type="entry name" value="P-loop containing nucleoside triphosphate hydrolases"/>
    <property type="match status" value="1"/>
</dbReference>
<dbReference type="NCBIfam" id="NF002204">
    <property type="entry name" value="PRK01077.1"/>
    <property type="match status" value="1"/>
</dbReference>
<dbReference type="Gene3D" id="3.40.50.880">
    <property type="match status" value="1"/>
</dbReference>
<organism evidence="10 11">
    <name type="scientific">Pyramidobacter porci</name>
    <dbReference type="NCBI Taxonomy" id="2605789"/>
    <lineage>
        <taxon>Bacteria</taxon>
        <taxon>Thermotogati</taxon>
        <taxon>Synergistota</taxon>
        <taxon>Synergistia</taxon>
        <taxon>Synergistales</taxon>
        <taxon>Dethiosulfovibrionaceae</taxon>
        <taxon>Pyramidobacter</taxon>
    </lineage>
</organism>
<feature type="domain" description="CobB/CobQ-like glutamine amidotransferase" evidence="9">
    <location>
        <begin position="249"/>
        <end position="441"/>
    </location>
</feature>
<dbReference type="NCBIfam" id="TIGR00379">
    <property type="entry name" value="cobB"/>
    <property type="match status" value="1"/>
</dbReference>
<protein>
    <recommendedName>
        <fullName evidence="7">Cobyrinate a,c-diamide synthase</fullName>
        <ecNumber evidence="7">6.3.5.11</ecNumber>
    </recommendedName>
    <alternativeName>
        <fullName evidence="7">Cobyrinic acid a,c-diamide synthetase</fullName>
    </alternativeName>
</protein>
<evidence type="ECO:0000256" key="2">
    <source>
        <dbReference type="ARBA" id="ARBA00022598"/>
    </source>
</evidence>
<evidence type="ECO:0000259" key="9">
    <source>
        <dbReference type="Pfam" id="PF07685"/>
    </source>
</evidence>
<keyword evidence="7" id="KW-0169">Cobalamin biosynthesis</keyword>
<keyword evidence="11" id="KW-1185">Reference proteome</keyword>
<comment type="caution">
    <text evidence="10">The sequence shown here is derived from an EMBL/GenBank/DDBJ whole genome shotgun (WGS) entry which is preliminary data.</text>
</comment>
<feature type="active site" description="Nucleophile" evidence="7">
    <location>
        <position position="330"/>
    </location>
</feature>
<evidence type="ECO:0000256" key="5">
    <source>
        <dbReference type="ARBA" id="ARBA00022842"/>
    </source>
</evidence>
<evidence type="ECO:0000256" key="7">
    <source>
        <dbReference type="HAMAP-Rule" id="MF_00027"/>
    </source>
</evidence>
<dbReference type="InterPro" id="IPR004484">
    <property type="entry name" value="CbiA/CobB_synth"/>
</dbReference>
<dbReference type="HAMAP" id="MF_00027">
    <property type="entry name" value="CobB_CbiA"/>
    <property type="match status" value="1"/>
</dbReference>
<dbReference type="InterPro" id="IPR029062">
    <property type="entry name" value="Class_I_gatase-like"/>
</dbReference>
<comment type="miscellaneous">
    <text evidence="7">The a and c carboxylates of cobyrinate are activated for nucleophilic attack via formation of a phosphorylated intermediate by ATP. CbiA catalyzes first the amidation of the c-carboxylate, and then that of the a-carboxylate.</text>
</comment>